<dbReference type="Proteomes" id="UP000425960">
    <property type="component" value="Chromosome"/>
</dbReference>
<gene>
    <name evidence="3" type="ORF">DSCO28_70890</name>
</gene>
<organism evidence="3 4">
    <name type="scientific">Desulfosarcina ovata subsp. sediminis</name>
    <dbReference type="NCBI Taxonomy" id="885957"/>
    <lineage>
        <taxon>Bacteria</taxon>
        <taxon>Pseudomonadati</taxon>
        <taxon>Thermodesulfobacteriota</taxon>
        <taxon>Desulfobacteria</taxon>
        <taxon>Desulfobacterales</taxon>
        <taxon>Desulfosarcinaceae</taxon>
        <taxon>Desulfosarcina</taxon>
    </lineage>
</organism>
<dbReference type="EMBL" id="AP021876">
    <property type="protein sequence ID" value="BBO86523.1"/>
    <property type="molecule type" value="Genomic_DNA"/>
</dbReference>
<evidence type="ECO:0008006" key="5">
    <source>
        <dbReference type="Google" id="ProtNLM"/>
    </source>
</evidence>
<dbReference type="InterPro" id="IPR022472">
    <property type="entry name" value="VPLPA-CTERM"/>
</dbReference>
<keyword evidence="1" id="KW-1133">Transmembrane helix</keyword>
<evidence type="ECO:0000256" key="2">
    <source>
        <dbReference type="SAM" id="SignalP"/>
    </source>
</evidence>
<dbReference type="KEGG" id="dov:DSCO28_70890"/>
<accession>A0A5K8A1U5</accession>
<keyword evidence="2" id="KW-0732">Signal</keyword>
<evidence type="ECO:0000313" key="4">
    <source>
        <dbReference type="Proteomes" id="UP000425960"/>
    </source>
</evidence>
<feature type="transmembrane region" description="Helical" evidence="1">
    <location>
        <begin position="184"/>
        <end position="203"/>
    </location>
</feature>
<evidence type="ECO:0000313" key="3">
    <source>
        <dbReference type="EMBL" id="BBO86523.1"/>
    </source>
</evidence>
<keyword evidence="1" id="KW-0472">Membrane</keyword>
<name>A0A5K8A1U5_9BACT</name>
<dbReference type="NCBIfam" id="TIGR03370">
    <property type="entry name" value="VPLPA-CTERM"/>
    <property type="match status" value="1"/>
</dbReference>
<reference evidence="3 4" key="1">
    <citation type="submission" date="2019-11" db="EMBL/GenBank/DDBJ databases">
        <title>Comparative genomics of hydrocarbon-degrading Desulfosarcina strains.</title>
        <authorList>
            <person name="Watanabe M."/>
            <person name="Kojima H."/>
            <person name="Fukui M."/>
        </authorList>
    </citation>
    <scope>NUCLEOTIDE SEQUENCE [LARGE SCALE GENOMIC DNA]</scope>
    <source>
        <strain evidence="3 4">28bB2T</strain>
    </source>
</reference>
<dbReference type="RefSeq" id="WP_155325793.1">
    <property type="nucleotide sequence ID" value="NZ_AP021876.1"/>
</dbReference>
<keyword evidence="1" id="KW-0812">Transmembrane</keyword>
<feature type="signal peptide" evidence="2">
    <location>
        <begin position="1"/>
        <end position="23"/>
    </location>
</feature>
<protein>
    <recommendedName>
        <fullName evidence="5">PEP-CTERM protein-sorting domain-containing protein</fullName>
    </recommendedName>
</protein>
<sequence>MKKKSVILSFVIGLCFFIATAQASIIEQTEGTAGRGLEFYDPGQTFTAEDPLLEAIEFELSCSTILEPASSLQVDLYTWDVGTNSLGTLVASSLNSSELPVYQGGFSWVTFDFSGTTLTTGEQYAVVIFDPDDDLWGYVVRWNSSNDLYDEGSALFNASFSAHEPLAPDANGYDLNFRVTAAPVPIPAAVWLLGGGLLGLIGIRRRSARK</sequence>
<dbReference type="AlphaFoldDB" id="A0A5K8A1U5"/>
<proteinExistence type="predicted"/>
<feature type="chain" id="PRO_5024465795" description="PEP-CTERM protein-sorting domain-containing protein" evidence="2">
    <location>
        <begin position="24"/>
        <end position="210"/>
    </location>
</feature>
<evidence type="ECO:0000256" key="1">
    <source>
        <dbReference type="SAM" id="Phobius"/>
    </source>
</evidence>